<keyword evidence="1" id="KW-0802">TPR repeat</keyword>
<dbReference type="GeneTree" id="ENSGT00390000015473"/>
<dbReference type="SMART" id="SM00028">
    <property type="entry name" value="TPR"/>
    <property type="match status" value="7"/>
</dbReference>
<dbReference type="PANTHER" id="PTHR44117:SF1">
    <property type="entry name" value="INTRAFLAGELLAR TRANSPORT PROTEIN 88 HOMOLOG"/>
    <property type="match status" value="1"/>
</dbReference>
<evidence type="ECO:0000313" key="4">
    <source>
        <dbReference type="Proteomes" id="UP000694388"/>
    </source>
</evidence>
<organism evidence="3 4">
    <name type="scientific">Eptatretus burgeri</name>
    <name type="common">Inshore hagfish</name>
    <dbReference type="NCBI Taxonomy" id="7764"/>
    <lineage>
        <taxon>Eukaryota</taxon>
        <taxon>Metazoa</taxon>
        <taxon>Chordata</taxon>
        <taxon>Craniata</taxon>
        <taxon>Vertebrata</taxon>
        <taxon>Cyclostomata</taxon>
        <taxon>Myxini</taxon>
        <taxon>Myxiniformes</taxon>
        <taxon>Myxinidae</taxon>
        <taxon>Eptatretinae</taxon>
        <taxon>Eptatretus</taxon>
    </lineage>
</organism>
<name>A0A8C4WWF6_EPTBU</name>
<dbReference type="InterPro" id="IPR011990">
    <property type="entry name" value="TPR-like_helical_dom_sf"/>
</dbReference>
<dbReference type="InterPro" id="IPR019734">
    <property type="entry name" value="TPR_rpt"/>
</dbReference>
<feature type="repeat" description="TPR" evidence="1">
    <location>
        <begin position="167"/>
        <end position="200"/>
    </location>
</feature>
<feature type="compositionally biased region" description="Acidic residues" evidence="2">
    <location>
        <begin position="654"/>
        <end position="667"/>
    </location>
</feature>
<dbReference type="FunFam" id="1.25.40.10:FF:000468">
    <property type="entry name" value="Intraflagellar transport 88 homolog"/>
    <property type="match status" value="1"/>
</dbReference>
<sequence length="667" mass="76011">RPLTGLQAAGYTSQTGSVDLVFLFFFCNRTKGQIKQLEKKVIELVEESCFAKSRGDLHLALEKAKEAGRRERALQRQRENMGSAPISLDLTFSVLFNLAYQYEANGMHSEALNGYQVIVKEKMFPNAGRLKVNVANTYLKQKKYAKALKFYRMALDQVRSSQKMIRIKIMQNIGMVFVMIGKYTEAIASFEHIMAEKPNLCSAFNLALCYHAVGNQERTRNTFQRLVSIPLEIDEEKYSAQSDDSQLNLIMDAIKNDRMRQRERARRAMAERFIVTAARLIAPAIGSSLADGYDWCVEMLRGSQYIELVNDLEINKAITLVSLLFQAVEILKSIEKKDTRVKSVAATNLSFFYFLRNDLTSAERYADTAMNTDRYNPMALVNKGSCLMIGGDAARAAEFFSEALRNDSKKLINTGLVHKKRGNFQDALQCFLKLNAILRNDTQVMYQLASTLEALGEGTQAIAWLVQLLGITPSDPHVLAWLGEIYDRDGDKSQALHHFFESYRYFPAHMPVIEWLGASYINCQFYEEAIQYFERAAFIHCFCFVVSLGNYHAALQTYRFIDTKFPDNVECLRLLVRLCKDLGLPEAQQYSNKLKNAERALELRQQVRLCDASQFFSLRFLVYLQSSFSYYADPLGPQQDRPRTAAKSLQVDNFADDDDIGEDLLPD</sequence>
<dbReference type="GO" id="GO:0005814">
    <property type="term" value="C:centriole"/>
    <property type="evidence" value="ECO:0007669"/>
    <property type="project" value="TreeGrafter"/>
</dbReference>
<dbReference type="Proteomes" id="UP000694388">
    <property type="component" value="Unplaced"/>
</dbReference>
<dbReference type="Gene3D" id="1.25.40.10">
    <property type="entry name" value="Tetratricopeptide repeat domain"/>
    <property type="match status" value="2"/>
</dbReference>
<dbReference type="PROSITE" id="PS50005">
    <property type="entry name" value="TPR"/>
    <property type="match status" value="1"/>
</dbReference>
<dbReference type="SUPFAM" id="SSF81901">
    <property type="entry name" value="HCP-like"/>
    <property type="match status" value="1"/>
</dbReference>
<dbReference type="OMA" id="LHICGTI"/>
<dbReference type="Pfam" id="PF13424">
    <property type="entry name" value="TPR_12"/>
    <property type="match status" value="1"/>
</dbReference>
<dbReference type="PANTHER" id="PTHR44117">
    <property type="entry name" value="INTRAFLAGELLAR TRANSPORT PROTEIN 88 HOMOLOG"/>
    <property type="match status" value="1"/>
</dbReference>
<dbReference type="GO" id="GO:0019894">
    <property type="term" value="F:kinesin binding"/>
    <property type="evidence" value="ECO:0007669"/>
    <property type="project" value="TreeGrafter"/>
</dbReference>
<evidence type="ECO:0000313" key="3">
    <source>
        <dbReference type="Ensembl" id="ENSEBUP00000015342.1"/>
    </source>
</evidence>
<dbReference type="GO" id="GO:0036064">
    <property type="term" value="C:ciliary basal body"/>
    <property type="evidence" value="ECO:0007669"/>
    <property type="project" value="TreeGrafter"/>
</dbReference>
<keyword evidence="4" id="KW-1185">Reference proteome</keyword>
<reference evidence="3" key="1">
    <citation type="submission" date="2025-08" db="UniProtKB">
        <authorList>
            <consortium name="Ensembl"/>
        </authorList>
    </citation>
    <scope>IDENTIFICATION</scope>
</reference>
<dbReference type="Ensembl" id="ENSEBUT00000015918.1">
    <property type="protein sequence ID" value="ENSEBUP00000015342.1"/>
    <property type="gene ID" value="ENSEBUG00000009644.1"/>
</dbReference>
<dbReference type="GO" id="GO:0042073">
    <property type="term" value="P:intraciliary transport"/>
    <property type="evidence" value="ECO:0007669"/>
    <property type="project" value="TreeGrafter"/>
</dbReference>
<accession>A0A8C4WWF6</accession>
<dbReference type="GO" id="GO:0097730">
    <property type="term" value="C:non-motile cilium"/>
    <property type="evidence" value="ECO:0007669"/>
    <property type="project" value="TreeGrafter"/>
</dbReference>
<dbReference type="AlphaFoldDB" id="A0A8C4WWF6"/>
<dbReference type="SUPFAM" id="SSF48452">
    <property type="entry name" value="TPR-like"/>
    <property type="match status" value="1"/>
</dbReference>
<dbReference type="Pfam" id="PF13432">
    <property type="entry name" value="TPR_16"/>
    <property type="match status" value="1"/>
</dbReference>
<protein>
    <submittedName>
        <fullName evidence="3">Intraflagellar transport 88 homolog</fullName>
    </submittedName>
</protein>
<evidence type="ECO:0000256" key="2">
    <source>
        <dbReference type="SAM" id="MobiDB-lite"/>
    </source>
</evidence>
<proteinExistence type="predicted"/>
<feature type="region of interest" description="Disordered" evidence="2">
    <location>
        <begin position="638"/>
        <end position="667"/>
    </location>
</feature>
<reference evidence="3" key="2">
    <citation type="submission" date="2025-09" db="UniProtKB">
        <authorList>
            <consortium name="Ensembl"/>
        </authorList>
    </citation>
    <scope>IDENTIFICATION</scope>
</reference>
<dbReference type="GO" id="GO:1905515">
    <property type="term" value="P:non-motile cilium assembly"/>
    <property type="evidence" value="ECO:0007669"/>
    <property type="project" value="TreeGrafter"/>
</dbReference>
<dbReference type="GO" id="GO:0097546">
    <property type="term" value="C:ciliary base"/>
    <property type="evidence" value="ECO:0007669"/>
    <property type="project" value="TreeGrafter"/>
</dbReference>
<evidence type="ECO:0000256" key="1">
    <source>
        <dbReference type="PROSITE-ProRule" id="PRU00339"/>
    </source>
</evidence>